<keyword evidence="12" id="KW-1185">Reference proteome</keyword>
<evidence type="ECO:0000256" key="8">
    <source>
        <dbReference type="ARBA" id="ARBA00022989"/>
    </source>
</evidence>
<evidence type="ECO:0000256" key="7">
    <source>
        <dbReference type="ARBA" id="ARBA00022982"/>
    </source>
</evidence>
<comment type="caution">
    <text evidence="10">Lacks conserved residue(s) required for the propagation of feature annotation.</text>
</comment>
<comment type="similarity">
    <text evidence="10">Belongs to the NqrB/RnfD family.</text>
</comment>
<evidence type="ECO:0000256" key="6">
    <source>
        <dbReference type="ARBA" id="ARBA00022967"/>
    </source>
</evidence>
<comment type="subcellular location">
    <subcellularLocation>
        <location evidence="10">Cell inner membrane</location>
        <topology evidence="10">Multi-pass membrane protein</topology>
    </subcellularLocation>
</comment>
<dbReference type="NCBIfam" id="TIGR01946">
    <property type="entry name" value="rnfD"/>
    <property type="match status" value="1"/>
</dbReference>
<keyword evidence="6 10" id="KW-1278">Translocase</keyword>
<evidence type="ECO:0000313" key="11">
    <source>
        <dbReference type="EMBL" id="QGG79805.1"/>
    </source>
</evidence>
<keyword evidence="8 10" id="KW-1133">Transmembrane helix</keyword>
<feature type="transmembrane region" description="Helical" evidence="10">
    <location>
        <begin position="220"/>
        <end position="240"/>
    </location>
</feature>
<proteinExistence type="inferred from homology"/>
<dbReference type="GO" id="GO:0005886">
    <property type="term" value="C:plasma membrane"/>
    <property type="evidence" value="ECO:0007669"/>
    <property type="project" value="UniProtKB-SubCell"/>
</dbReference>
<keyword evidence="7 10" id="KW-0249">Electron transport</keyword>
<dbReference type="GO" id="GO:0022900">
    <property type="term" value="P:electron transport chain"/>
    <property type="evidence" value="ECO:0007669"/>
    <property type="project" value="UniProtKB-UniRule"/>
</dbReference>
<dbReference type="PANTHER" id="PTHR30578:SF0">
    <property type="entry name" value="ION-TRANSLOCATING OXIDOREDUCTASE COMPLEX SUBUNIT D"/>
    <property type="match status" value="1"/>
</dbReference>
<keyword evidence="5 10" id="KW-0812">Transmembrane</keyword>
<keyword evidence="4 10" id="KW-0288">FMN</keyword>
<keyword evidence="10" id="KW-0997">Cell inner membrane</keyword>
<dbReference type="RefSeq" id="WP_153713309.1">
    <property type="nucleotide sequence ID" value="NZ_CP045871.1"/>
</dbReference>
<evidence type="ECO:0000256" key="5">
    <source>
        <dbReference type="ARBA" id="ARBA00022692"/>
    </source>
</evidence>
<name>A0A5Q2QFM9_9GAMM</name>
<keyword evidence="1 10" id="KW-0813">Transport</keyword>
<evidence type="ECO:0000256" key="4">
    <source>
        <dbReference type="ARBA" id="ARBA00022643"/>
    </source>
</evidence>
<dbReference type="InterPro" id="IPR011303">
    <property type="entry name" value="RnfD_bac"/>
</dbReference>
<sequence length="340" mass="36470">MIERPSPHHRRARSTTQVMGDVLLALIPGTVVMTLLYGPGVLTNVLLALIAGVATEAAVLRLRARPIAPRLTDLSALVGSALIGLSLPPLAPFWLALLGGMLAIGLGKQLFGGLGHNPFNPAMLAYAVLLISFPVAMTTTWVSPSRVPDLAATLGHQFGAVDGWSGATPLDRYKDLATRLTANEIRQDALFKDGFVWPWAMLAVAWSVGGAYLLWRRATYWHAPAGLFIGLIVPAGLFGFDSDQFVPLSMHLLTGATVFAAFFIVTDPVTGATSPRGRFAFGAGVGLLTWVIRTYGGYPDAIAFAVLLMNLTAPMLDQYTRPRIYGHSRARKGPVLEKRS</sequence>
<feature type="transmembrane region" description="Helical" evidence="10">
    <location>
        <begin position="196"/>
        <end position="215"/>
    </location>
</feature>
<comment type="function">
    <text evidence="10">Part of a membrane-bound complex that couples electron transfer with translocation of ions across the membrane.</text>
</comment>
<dbReference type="AlphaFoldDB" id="A0A5Q2QFM9"/>
<keyword evidence="2 10" id="KW-0597">Phosphoprotein</keyword>
<evidence type="ECO:0000256" key="1">
    <source>
        <dbReference type="ARBA" id="ARBA00022448"/>
    </source>
</evidence>
<comment type="subunit">
    <text evidence="10">The complex is composed of six subunits: RnfA, RnfB, RnfC, RnfD, RnfE and RnfG.</text>
</comment>
<feature type="transmembrane region" description="Helical" evidence="10">
    <location>
        <begin position="123"/>
        <end position="142"/>
    </location>
</feature>
<dbReference type="EC" id="7.-.-.-" evidence="10"/>
<evidence type="ECO:0000256" key="9">
    <source>
        <dbReference type="ARBA" id="ARBA00023136"/>
    </source>
</evidence>
<feature type="modified residue" description="FMN phosphoryl threonine" evidence="10">
    <location>
        <position position="168"/>
    </location>
</feature>
<organism evidence="11 12">
    <name type="scientific">Litorivicinus lipolyticus</name>
    <dbReference type="NCBI Taxonomy" id="418701"/>
    <lineage>
        <taxon>Bacteria</taxon>
        <taxon>Pseudomonadati</taxon>
        <taxon>Pseudomonadota</taxon>
        <taxon>Gammaproteobacteria</taxon>
        <taxon>Oceanospirillales</taxon>
        <taxon>Litorivicinaceae</taxon>
        <taxon>Litorivicinus</taxon>
    </lineage>
</organism>
<dbReference type="OrthoDB" id="9776359at2"/>
<feature type="transmembrane region" description="Helical" evidence="10">
    <location>
        <begin position="71"/>
        <end position="87"/>
    </location>
</feature>
<protein>
    <recommendedName>
        <fullName evidence="10">Ion-translocating oxidoreductase complex subunit D</fullName>
        <ecNumber evidence="10">7.-.-.-</ecNumber>
    </recommendedName>
    <alternativeName>
        <fullName evidence="10">Rnf electron transport complex subunit D</fullName>
    </alternativeName>
</protein>
<reference evidence="11 12" key="1">
    <citation type="submission" date="2019-11" db="EMBL/GenBank/DDBJ databases">
        <authorList>
            <person name="Khan S.A."/>
            <person name="Jeon C.O."/>
            <person name="Chun B.H."/>
        </authorList>
    </citation>
    <scope>NUCLEOTIDE SEQUENCE [LARGE SCALE GENOMIC DNA]</scope>
    <source>
        <strain evidence="11 12">IMCC 1097</strain>
    </source>
</reference>
<dbReference type="GO" id="GO:0055085">
    <property type="term" value="P:transmembrane transport"/>
    <property type="evidence" value="ECO:0007669"/>
    <property type="project" value="InterPro"/>
</dbReference>
<evidence type="ECO:0000256" key="2">
    <source>
        <dbReference type="ARBA" id="ARBA00022553"/>
    </source>
</evidence>
<dbReference type="Pfam" id="PF03116">
    <property type="entry name" value="NQR2_RnfD_RnfE"/>
    <property type="match status" value="1"/>
</dbReference>
<evidence type="ECO:0000313" key="12">
    <source>
        <dbReference type="Proteomes" id="UP000388235"/>
    </source>
</evidence>
<keyword evidence="9 10" id="KW-0472">Membrane</keyword>
<gene>
    <name evidence="10" type="primary">rnfD</name>
    <name evidence="11" type="ORF">GH975_04140</name>
</gene>
<keyword evidence="3 10" id="KW-0285">Flavoprotein</keyword>
<dbReference type="EMBL" id="CP045871">
    <property type="protein sequence ID" value="QGG79805.1"/>
    <property type="molecule type" value="Genomic_DNA"/>
</dbReference>
<feature type="transmembrane region" description="Helical" evidence="10">
    <location>
        <begin position="246"/>
        <end position="265"/>
    </location>
</feature>
<evidence type="ECO:0000256" key="3">
    <source>
        <dbReference type="ARBA" id="ARBA00022630"/>
    </source>
</evidence>
<dbReference type="KEGG" id="llp:GH975_04140"/>
<dbReference type="Proteomes" id="UP000388235">
    <property type="component" value="Chromosome"/>
</dbReference>
<dbReference type="HAMAP" id="MF_00462">
    <property type="entry name" value="RsxD_RnfD"/>
    <property type="match status" value="1"/>
</dbReference>
<dbReference type="InterPro" id="IPR004338">
    <property type="entry name" value="NqrB/RnfD"/>
</dbReference>
<dbReference type="PANTHER" id="PTHR30578">
    <property type="entry name" value="ELECTRON TRANSPORT COMPLEX PROTEIN RNFD"/>
    <property type="match status" value="1"/>
</dbReference>
<comment type="cofactor">
    <cofactor evidence="10">
        <name>FMN</name>
        <dbReference type="ChEBI" id="CHEBI:58210"/>
    </cofactor>
</comment>
<accession>A0A5Q2QFM9</accession>
<evidence type="ECO:0000256" key="10">
    <source>
        <dbReference type="HAMAP-Rule" id="MF_00462"/>
    </source>
</evidence>
<keyword evidence="10" id="KW-1003">Cell membrane</keyword>